<dbReference type="Pfam" id="PF13432">
    <property type="entry name" value="TPR_16"/>
    <property type="match status" value="1"/>
</dbReference>
<dbReference type="InterPro" id="IPR019734">
    <property type="entry name" value="TPR_rpt"/>
</dbReference>
<dbReference type="STRING" id="633194.SAMN05421759_10957"/>
<dbReference type="AlphaFoldDB" id="A0A1N7NNS5"/>
<feature type="repeat" description="TPR" evidence="1">
    <location>
        <begin position="105"/>
        <end position="138"/>
    </location>
</feature>
<keyword evidence="1" id="KW-0802">TPR repeat</keyword>
<feature type="chain" id="PRO_5013247187" evidence="2">
    <location>
        <begin position="30"/>
        <end position="191"/>
    </location>
</feature>
<dbReference type="SUPFAM" id="SSF48452">
    <property type="entry name" value="TPR-like"/>
    <property type="match status" value="1"/>
</dbReference>
<organism evidence="3 4">
    <name type="scientific">Roseivivax lentus</name>
    <dbReference type="NCBI Taxonomy" id="633194"/>
    <lineage>
        <taxon>Bacteria</taxon>
        <taxon>Pseudomonadati</taxon>
        <taxon>Pseudomonadota</taxon>
        <taxon>Alphaproteobacteria</taxon>
        <taxon>Rhodobacterales</taxon>
        <taxon>Roseobacteraceae</taxon>
        <taxon>Roseivivax</taxon>
    </lineage>
</organism>
<dbReference type="InterPro" id="IPR011990">
    <property type="entry name" value="TPR-like_helical_dom_sf"/>
</dbReference>
<dbReference type="RefSeq" id="WP_076448877.1">
    <property type="nucleotide sequence ID" value="NZ_FTOQ01000009.1"/>
</dbReference>
<keyword evidence="4" id="KW-1185">Reference proteome</keyword>
<dbReference type="Gene3D" id="1.25.40.10">
    <property type="entry name" value="Tetratricopeptide repeat domain"/>
    <property type="match status" value="1"/>
</dbReference>
<dbReference type="SMART" id="SM00028">
    <property type="entry name" value="TPR"/>
    <property type="match status" value="3"/>
</dbReference>
<accession>A0A1N7NNS5</accession>
<name>A0A1N7NNS5_9RHOB</name>
<dbReference type="Proteomes" id="UP000186684">
    <property type="component" value="Unassembled WGS sequence"/>
</dbReference>
<dbReference type="PROSITE" id="PS50005">
    <property type="entry name" value="TPR"/>
    <property type="match status" value="1"/>
</dbReference>
<evidence type="ECO:0000313" key="4">
    <source>
        <dbReference type="Proteomes" id="UP000186684"/>
    </source>
</evidence>
<protein>
    <submittedName>
        <fullName evidence="3">Tetratricopeptide repeat-containing protein</fullName>
    </submittedName>
</protein>
<reference evidence="4" key="1">
    <citation type="submission" date="2017-01" db="EMBL/GenBank/DDBJ databases">
        <authorList>
            <person name="Varghese N."/>
            <person name="Submissions S."/>
        </authorList>
    </citation>
    <scope>NUCLEOTIDE SEQUENCE [LARGE SCALE GENOMIC DNA]</scope>
    <source>
        <strain evidence="4">DSM 29430</strain>
    </source>
</reference>
<feature type="signal peptide" evidence="2">
    <location>
        <begin position="1"/>
        <end position="29"/>
    </location>
</feature>
<evidence type="ECO:0000313" key="3">
    <source>
        <dbReference type="EMBL" id="SIS99868.1"/>
    </source>
</evidence>
<evidence type="ECO:0000256" key="2">
    <source>
        <dbReference type="SAM" id="SignalP"/>
    </source>
</evidence>
<dbReference type="OrthoDB" id="9815010at2"/>
<keyword evidence="2" id="KW-0732">Signal</keyword>
<proteinExistence type="predicted"/>
<evidence type="ECO:0000256" key="1">
    <source>
        <dbReference type="PROSITE-ProRule" id="PRU00339"/>
    </source>
</evidence>
<dbReference type="EMBL" id="FTOQ01000009">
    <property type="protein sequence ID" value="SIS99868.1"/>
    <property type="molecule type" value="Genomic_DNA"/>
</dbReference>
<gene>
    <name evidence="3" type="ORF">SAMN05421759_10957</name>
</gene>
<sequence>MSRKPSEFNSTVAAFAALVAFSLPAPVFAEAGGARADTLTRELAEAVDPAEAQRLERELRLEWSKSGSAAMDLLLKRGRDALEINETERAVDHLLALTDHAPDFAEGWYTLGQAYYAQERLGLAADALERTLTLNPNHFGALQGMGALLEQLGRRALAYRAYAEAEALRPFDENVTEALKRLDIAANGTRL</sequence>